<dbReference type="PANTHER" id="PTHR10177">
    <property type="entry name" value="CYCLINS"/>
    <property type="match status" value="1"/>
</dbReference>
<organism evidence="7 8">
    <name type="scientific">Mya arenaria</name>
    <name type="common">Soft-shell clam</name>
    <dbReference type="NCBI Taxonomy" id="6604"/>
    <lineage>
        <taxon>Eukaryota</taxon>
        <taxon>Metazoa</taxon>
        <taxon>Spiralia</taxon>
        <taxon>Lophotrochozoa</taxon>
        <taxon>Mollusca</taxon>
        <taxon>Bivalvia</taxon>
        <taxon>Autobranchia</taxon>
        <taxon>Heteroconchia</taxon>
        <taxon>Euheterodonta</taxon>
        <taxon>Imparidentia</taxon>
        <taxon>Neoheterodontei</taxon>
        <taxon>Myida</taxon>
        <taxon>Myoidea</taxon>
        <taxon>Myidae</taxon>
        <taxon>Mya</taxon>
    </lineage>
</organism>
<dbReference type="InterPro" id="IPR013763">
    <property type="entry name" value="Cyclin-like_dom"/>
</dbReference>
<dbReference type="InterPro" id="IPR004367">
    <property type="entry name" value="Cyclin_C-dom"/>
</dbReference>
<evidence type="ECO:0000256" key="1">
    <source>
        <dbReference type="ARBA" id="ARBA00023127"/>
    </source>
</evidence>
<comment type="similarity">
    <text evidence="2">Belongs to the cyclin family.</text>
</comment>
<keyword evidence="1 2" id="KW-0195">Cyclin</keyword>
<dbReference type="InterPro" id="IPR036915">
    <property type="entry name" value="Cyclin-like_sf"/>
</dbReference>
<reference evidence="7" key="1">
    <citation type="submission" date="2022-11" db="EMBL/GenBank/DDBJ databases">
        <title>Centuries of genome instability and evolution in soft-shell clam transmissible cancer (bioRxiv).</title>
        <authorList>
            <person name="Hart S.F.M."/>
            <person name="Yonemitsu M.A."/>
            <person name="Giersch R.M."/>
            <person name="Beal B.F."/>
            <person name="Arriagada G."/>
            <person name="Davis B.W."/>
            <person name="Ostrander E.A."/>
            <person name="Goff S.P."/>
            <person name="Metzger M.J."/>
        </authorList>
    </citation>
    <scope>NUCLEOTIDE SEQUENCE</scope>
    <source>
        <strain evidence="7">MELC-2E11</strain>
        <tissue evidence="7">Siphon/mantle</tissue>
    </source>
</reference>
<dbReference type="Gene3D" id="1.10.472.10">
    <property type="entry name" value="Cyclin-like"/>
    <property type="match status" value="2"/>
</dbReference>
<dbReference type="CDD" id="cd20519">
    <property type="entry name" value="CYCLIN_CCNE_rpt1"/>
    <property type="match status" value="1"/>
</dbReference>
<feature type="non-terminal residue" evidence="7">
    <location>
        <position position="1"/>
    </location>
</feature>
<dbReference type="Proteomes" id="UP001164746">
    <property type="component" value="Chromosome 8"/>
</dbReference>
<dbReference type="EMBL" id="CP111019">
    <property type="protein sequence ID" value="WAR11499.1"/>
    <property type="molecule type" value="Genomic_DNA"/>
</dbReference>
<protein>
    <submittedName>
        <fullName evidence="7">CCNE-like protein</fullName>
    </submittedName>
</protein>
<gene>
    <name evidence="6" type="ORF">MAR_025679</name>
    <name evidence="7" type="ORF">MAR_025691</name>
</gene>
<evidence type="ECO:0000313" key="6">
    <source>
        <dbReference type="EMBL" id="WAR11499.1"/>
    </source>
</evidence>
<dbReference type="Pfam" id="PF02984">
    <property type="entry name" value="Cyclin_C"/>
    <property type="match status" value="1"/>
</dbReference>
<feature type="domain" description="Cyclin-like" evidence="4">
    <location>
        <begin position="165"/>
        <end position="250"/>
    </location>
</feature>
<accession>A0ABY7ES07</accession>
<keyword evidence="8" id="KW-1185">Reference proteome</keyword>
<evidence type="ECO:0000256" key="3">
    <source>
        <dbReference type="SAM" id="MobiDB-lite"/>
    </source>
</evidence>
<evidence type="ECO:0000259" key="5">
    <source>
        <dbReference type="SMART" id="SM01332"/>
    </source>
</evidence>
<proteinExistence type="inferred from homology"/>
<dbReference type="EMBL" id="CP111019">
    <property type="protein sequence ID" value="WAR11511.1"/>
    <property type="molecule type" value="Genomic_DNA"/>
</dbReference>
<evidence type="ECO:0000259" key="4">
    <source>
        <dbReference type="SMART" id="SM00385"/>
    </source>
</evidence>
<name>A0ABY7ES07_MYAAR</name>
<dbReference type="Pfam" id="PF00134">
    <property type="entry name" value="Cyclin_N"/>
    <property type="match status" value="1"/>
</dbReference>
<sequence>SSVTFVDPIAWRERRSLAPRSTKCVDTAPKCQEKAHECLPDRKPELEGAMECNKRRQSQSFRIENQWVAISETTAVTTCSIVPSPESSPSRLDFTSHKLGSHFRFQNYFTTPVELRDSPLPQLDWADSRQVWQTMLRKELNYVRDQNLFDKHPALHARMRAILLDWLIEVCEVYKLHRETFYLATDFLDRFLTTQSNILKHQLQLLGITCLFIAAKLEEIYPPKLVEFAYVTDGACTEDEILDQELIILKAIKWDLSPVTANGWLNVYLQVSNAEQIRGGEHGFVFPQYSSHAFVQIVRLLDLCMLDIESLQFQYSVLAAAALYHNSSKELALSVSGYKWLDILPCVQWMAPFAVSVRELGQTAVKFFPNIQSEDSHIIQTHVVDIQLLEKAQLRRDEIVFADQGSPPDLQAQVITQLTPPSDKKGNISPLCEKIRVSPSCDDKENYIPASPETPDLTAHS</sequence>
<dbReference type="InterPro" id="IPR039361">
    <property type="entry name" value="Cyclin"/>
</dbReference>
<evidence type="ECO:0000313" key="8">
    <source>
        <dbReference type="Proteomes" id="UP001164746"/>
    </source>
</evidence>
<feature type="domain" description="Cyclin C-terminal" evidence="5">
    <location>
        <begin position="259"/>
        <end position="385"/>
    </location>
</feature>
<dbReference type="InterPro" id="IPR006671">
    <property type="entry name" value="Cyclin_N"/>
</dbReference>
<dbReference type="SUPFAM" id="SSF47954">
    <property type="entry name" value="Cyclin-like"/>
    <property type="match status" value="2"/>
</dbReference>
<evidence type="ECO:0000313" key="7">
    <source>
        <dbReference type="EMBL" id="WAR11511.1"/>
    </source>
</evidence>
<evidence type="ECO:0000256" key="2">
    <source>
        <dbReference type="RuleBase" id="RU000383"/>
    </source>
</evidence>
<dbReference type="SMART" id="SM01332">
    <property type="entry name" value="Cyclin_C"/>
    <property type="match status" value="1"/>
</dbReference>
<feature type="region of interest" description="Disordered" evidence="3">
    <location>
        <begin position="441"/>
        <end position="461"/>
    </location>
</feature>
<dbReference type="SMART" id="SM00385">
    <property type="entry name" value="CYCLIN"/>
    <property type="match status" value="1"/>
</dbReference>